<sequence>MPQKSEGRAMPLHDIVGKSINEPIKSNNSVGDVRLLWGTAQQQSLTGQTLTALDGTTLGYTLLYYIPGLTTWCAVGGAPILTGYMSGCYLFRYKVAGQMRVAHVGTDDTKADWSKRAKDAWKALAAGGATEIMGYDPINDISDDMMQRAVGAGTNPQIIGAWEANGAARVGMVVTDTANAGKRIIVGFEHAPLRSWREIQNDVKMA</sequence>
<dbReference type="AlphaFoldDB" id="A0A4R6AKJ1"/>
<comment type="caution">
    <text evidence="1">The sequence shown here is derived from an EMBL/GenBank/DDBJ whole genome shotgun (WGS) entry which is preliminary data.</text>
</comment>
<accession>A0A4R6AKJ1</accession>
<dbReference type="RefSeq" id="WP_133344494.1">
    <property type="nucleotide sequence ID" value="NZ_SMZO01000081.1"/>
</dbReference>
<keyword evidence="2" id="KW-1185">Reference proteome</keyword>
<evidence type="ECO:0000313" key="2">
    <source>
        <dbReference type="Proteomes" id="UP000294562"/>
    </source>
</evidence>
<name>A0A4R6AKJ1_9RHOB</name>
<evidence type="ECO:0000313" key="1">
    <source>
        <dbReference type="EMBL" id="TDL83822.1"/>
    </source>
</evidence>
<dbReference type="Proteomes" id="UP000294562">
    <property type="component" value="Unassembled WGS sequence"/>
</dbReference>
<reference evidence="1 2" key="1">
    <citation type="submission" date="2019-03" db="EMBL/GenBank/DDBJ databases">
        <title>Rhodobacteraceae bacterium SM1902, a new member of the family Rhodobacteraceae isolated from Yantai.</title>
        <authorList>
            <person name="Sun Y."/>
        </authorList>
    </citation>
    <scope>NUCLEOTIDE SEQUENCE [LARGE SCALE GENOMIC DNA]</scope>
    <source>
        <strain evidence="1 2">SM1902</strain>
    </source>
</reference>
<proteinExistence type="predicted"/>
<dbReference type="OrthoDB" id="8481489at2"/>
<gene>
    <name evidence="1" type="ORF">E2L05_19080</name>
</gene>
<protein>
    <submittedName>
        <fullName evidence="1">Uncharacterized protein</fullName>
    </submittedName>
</protein>
<organism evidence="1 2">
    <name type="scientific">Meridianimarinicoccus aquatilis</name>
    <dbReference type="NCBI Taxonomy" id="2552766"/>
    <lineage>
        <taxon>Bacteria</taxon>
        <taxon>Pseudomonadati</taxon>
        <taxon>Pseudomonadota</taxon>
        <taxon>Alphaproteobacteria</taxon>
        <taxon>Rhodobacterales</taxon>
        <taxon>Paracoccaceae</taxon>
        <taxon>Meridianimarinicoccus</taxon>
    </lineage>
</organism>
<dbReference type="EMBL" id="SMZO01000081">
    <property type="protein sequence ID" value="TDL83822.1"/>
    <property type="molecule type" value="Genomic_DNA"/>
</dbReference>